<protein>
    <submittedName>
        <fullName evidence="2">Helicase-associated protein</fullName>
    </submittedName>
</protein>
<feature type="domain" description="Helicase-associated" evidence="1">
    <location>
        <begin position="125"/>
        <end position="185"/>
    </location>
</feature>
<evidence type="ECO:0000313" key="2">
    <source>
        <dbReference type="EMBL" id="MBO1269972.1"/>
    </source>
</evidence>
<proteinExistence type="predicted"/>
<dbReference type="EMBL" id="JAFNLL010000084">
    <property type="protein sequence ID" value="MBO1269972.1"/>
    <property type="molecule type" value="Genomic_DNA"/>
</dbReference>
<comment type="caution">
    <text evidence="2">The sequence shown here is derived from an EMBL/GenBank/DDBJ whole genome shotgun (WGS) entry which is preliminary data.</text>
</comment>
<evidence type="ECO:0000313" key="3">
    <source>
        <dbReference type="Proteomes" id="UP000664164"/>
    </source>
</evidence>
<keyword evidence="2" id="KW-0547">Nucleotide-binding</keyword>
<dbReference type="AlphaFoldDB" id="A0A939HFH7"/>
<dbReference type="Pfam" id="PF03457">
    <property type="entry name" value="HA"/>
    <property type="match status" value="1"/>
</dbReference>
<organism evidence="2 3">
    <name type="scientific">Arthrobacter cavernae</name>
    <dbReference type="NCBI Taxonomy" id="2817681"/>
    <lineage>
        <taxon>Bacteria</taxon>
        <taxon>Bacillati</taxon>
        <taxon>Actinomycetota</taxon>
        <taxon>Actinomycetes</taxon>
        <taxon>Micrococcales</taxon>
        <taxon>Micrococcaceae</taxon>
        <taxon>Arthrobacter</taxon>
    </lineage>
</organism>
<name>A0A939HFH7_9MICC</name>
<keyword evidence="2" id="KW-0067">ATP-binding</keyword>
<dbReference type="InterPro" id="IPR005114">
    <property type="entry name" value="Helicase_assoc"/>
</dbReference>
<dbReference type="Proteomes" id="UP000664164">
    <property type="component" value="Unassembled WGS sequence"/>
</dbReference>
<dbReference type="PROSITE" id="PS51257">
    <property type="entry name" value="PROKAR_LIPOPROTEIN"/>
    <property type="match status" value="1"/>
</dbReference>
<accession>A0A939HFH7</accession>
<dbReference type="GO" id="GO:0004386">
    <property type="term" value="F:helicase activity"/>
    <property type="evidence" value="ECO:0007669"/>
    <property type="project" value="UniProtKB-KW"/>
</dbReference>
<evidence type="ECO:0000259" key="1">
    <source>
        <dbReference type="Pfam" id="PF03457"/>
    </source>
</evidence>
<keyword evidence="2" id="KW-0378">Hydrolase</keyword>
<sequence length="204" mass="22235">MYRGGLSRGRIAELTGAPALTVGYHLGVACAADPGLRTAHEAAVGGKDRQVTARGLGRMKQLLAMVQETGRFPSLTADDVSERTLAAWLRRRRREADAGTLAPAFRDGLDVLPGWRGRPRAAADEARWQDRLAALAAYRAAGRDWPRHKATVAGEEHWLGVWLHTQRFKLRRGELGAAKMDALDAAVPGWRAGRQRGRKSGGRS</sequence>
<dbReference type="Gene3D" id="6.10.140.530">
    <property type="match status" value="1"/>
</dbReference>
<keyword evidence="2" id="KW-0347">Helicase</keyword>
<reference evidence="2" key="1">
    <citation type="submission" date="2021-03" db="EMBL/GenBank/DDBJ databases">
        <title>A new species, PO-11, isolated from a karst cave deposit.</title>
        <authorList>
            <person name="Zhaoxiaoyong W."/>
        </authorList>
    </citation>
    <scope>NUCLEOTIDE SEQUENCE</scope>
    <source>
        <strain evidence="2">PO-11</strain>
    </source>
</reference>
<keyword evidence="3" id="KW-1185">Reference proteome</keyword>
<gene>
    <name evidence="2" type="ORF">J1902_18770</name>
</gene>